<feature type="transmembrane region" description="Helical" evidence="1">
    <location>
        <begin position="20"/>
        <end position="42"/>
    </location>
</feature>
<reference evidence="2 3" key="1">
    <citation type="journal article" date="2023" name="Arcadia Sci">
        <title>De novo assembly of a long-read Amblyomma americanum tick genome.</title>
        <authorList>
            <person name="Chou S."/>
            <person name="Poskanzer K.E."/>
            <person name="Rollins M."/>
            <person name="Thuy-Boun P.S."/>
        </authorList>
    </citation>
    <scope>NUCLEOTIDE SEQUENCE [LARGE SCALE GENOMIC DNA]</scope>
    <source>
        <strain evidence="2">F_SG_1</strain>
        <tissue evidence="2">Salivary glands</tissue>
    </source>
</reference>
<protein>
    <submittedName>
        <fullName evidence="2">Uncharacterized protein</fullName>
    </submittedName>
</protein>
<sequence length="110" mass="12652">MSDLFWPDCSVGRKIRGTLIVAMRIDLLTCALRLFLVLAMLLDTNHSKPNKINAQLWAHRYCLNMCYPHRRPQGCSEDCVCHEKIDQSRLGICLSKNGPLLPRYRPARRG</sequence>
<evidence type="ECO:0000256" key="1">
    <source>
        <dbReference type="SAM" id="Phobius"/>
    </source>
</evidence>
<organism evidence="2 3">
    <name type="scientific">Amblyomma americanum</name>
    <name type="common">Lone star tick</name>
    <dbReference type="NCBI Taxonomy" id="6943"/>
    <lineage>
        <taxon>Eukaryota</taxon>
        <taxon>Metazoa</taxon>
        <taxon>Ecdysozoa</taxon>
        <taxon>Arthropoda</taxon>
        <taxon>Chelicerata</taxon>
        <taxon>Arachnida</taxon>
        <taxon>Acari</taxon>
        <taxon>Parasitiformes</taxon>
        <taxon>Ixodida</taxon>
        <taxon>Ixodoidea</taxon>
        <taxon>Ixodidae</taxon>
        <taxon>Amblyomminae</taxon>
        <taxon>Amblyomma</taxon>
    </lineage>
</organism>
<proteinExistence type="predicted"/>
<keyword evidence="1" id="KW-0472">Membrane</keyword>
<keyword evidence="1" id="KW-1133">Transmembrane helix</keyword>
<accession>A0AAQ4D9D0</accession>
<dbReference type="Proteomes" id="UP001321473">
    <property type="component" value="Unassembled WGS sequence"/>
</dbReference>
<dbReference type="AlphaFoldDB" id="A0AAQ4D9D0"/>
<dbReference type="EMBL" id="JARKHS020033450">
    <property type="protein sequence ID" value="KAK8759070.1"/>
    <property type="molecule type" value="Genomic_DNA"/>
</dbReference>
<gene>
    <name evidence="2" type="ORF">V5799_003298</name>
</gene>
<evidence type="ECO:0000313" key="3">
    <source>
        <dbReference type="Proteomes" id="UP001321473"/>
    </source>
</evidence>
<name>A0AAQ4D9D0_AMBAM</name>
<comment type="caution">
    <text evidence="2">The sequence shown here is derived from an EMBL/GenBank/DDBJ whole genome shotgun (WGS) entry which is preliminary data.</text>
</comment>
<keyword evidence="3" id="KW-1185">Reference proteome</keyword>
<evidence type="ECO:0000313" key="2">
    <source>
        <dbReference type="EMBL" id="KAK8759070.1"/>
    </source>
</evidence>
<keyword evidence="1" id="KW-0812">Transmembrane</keyword>